<accession>A0A1W0WA98</accession>
<evidence type="ECO:0000313" key="3">
    <source>
        <dbReference type="Proteomes" id="UP000192578"/>
    </source>
</evidence>
<evidence type="ECO:0000313" key="2">
    <source>
        <dbReference type="EMBL" id="OQV12135.1"/>
    </source>
</evidence>
<organism evidence="2 3">
    <name type="scientific">Hypsibius exemplaris</name>
    <name type="common">Freshwater tardigrade</name>
    <dbReference type="NCBI Taxonomy" id="2072580"/>
    <lineage>
        <taxon>Eukaryota</taxon>
        <taxon>Metazoa</taxon>
        <taxon>Ecdysozoa</taxon>
        <taxon>Tardigrada</taxon>
        <taxon>Eutardigrada</taxon>
        <taxon>Parachela</taxon>
        <taxon>Hypsibioidea</taxon>
        <taxon>Hypsibiidae</taxon>
        <taxon>Hypsibius</taxon>
    </lineage>
</organism>
<comment type="caution">
    <text evidence="2">The sequence shown here is derived from an EMBL/GenBank/DDBJ whole genome shotgun (WGS) entry which is preliminary data.</text>
</comment>
<reference evidence="3" key="1">
    <citation type="submission" date="2017-01" db="EMBL/GenBank/DDBJ databases">
        <title>Comparative genomics of anhydrobiosis in the tardigrade Hypsibius dujardini.</title>
        <authorList>
            <person name="Yoshida Y."/>
            <person name="Koutsovoulos G."/>
            <person name="Laetsch D."/>
            <person name="Stevens L."/>
            <person name="Kumar S."/>
            <person name="Horikawa D."/>
            <person name="Ishino K."/>
            <person name="Komine S."/>
            <person name="Tomita M."/>
            <person name="Blaxter M."/>
            <person name="Arakawa K."/>
        </authorList>
    </citation>
    <scope>NUCLEOTIDE SEQUENCE [LARGE SCALE GENOMIC DNA]</scope>
    <source>
        <strain evidence="3">Z151</strain>
    </source>
</reference>
<feature type="region of interest" description="Disordered" evidence="1">
    <location>
        <begin position="11"/>
        <end position="30"/>
    </location>
</feature>
<proteinExistence type="predicted"/>
<dbReference type="AlphaFoldDB" id="A0A1W0WA98"/>
<evidence type="ECO:0000256" key="1">
    <source>
        <dbReference type="SAM" id="MobiDB-lite"/>
    </source>
</evidence>
<dbReference type="EMBL" id="MTYJ01000153">
    <property type="protein sequence ID" value="OQV12135.1"/>
    <property type="molecule type" value="Genomic_DNA"/>
</dbReference>
<name>A0A1W0WA98_HYPEX</name>
<protein>
    <submittedName>
        <fullName evidence="2">Uncharacterized protein</fullName>
    </submittedName>
</protein>
<sequence>MSGVGICLAHEDDPSDVQQTSRPPQDNHRDVHLSRSYERFICLMRGFGFVPPNGHCPRNFTSRFFSHLRLFIVLTLILLFNAQLTYRYLQASAKHPTTTIVKLHFLSRLQFQMSLALGMVIFSRRSRKVPAVLSAIVRACEWE</sequence>
<dbReference type="Proteomes" id="UP000192578">
    <property type="component" value="Unassembled WGS sequence"/>
</dbReference>
<gene>
    <name evidence="2" type="ORF">BV898_13614</name>
</gene>
<keyword evidence="3" id="KW-1185">Reference proteome</keyword>